<dbReference type="SUPFAM" id="SSF56801">
    <property type="entry name" value="Acetyl-CoA synthetase-like"/>
    <property type="match status" value="1"/>
</dbReference>
<dbReference type="GO" id="GO:0016874">
    <property type="term" value="F:ligase activity"/>
    <property type="evidence" value="ECO:0007669"/>
    <property type="project" value="UniProtKB-KW"/>
</dbReference>
<dbReference type="PANTHER" id="PTHR36932">
    <property type="entry name" value="CAPSULAR POLYSACCHARIDE BIOSYNTHESIS PROTEIN"/>
    <property type="match status" value="1"/>
</dbReference>
<keyword evidence="1" id="KW-0436">Ligase</keyword>
<evidence type="ECO:0000313" key="2">
    <source>
        <dbReference type="Proteomes" id="UP000628448"/>
    </source>
</evidence>
<protein>
    <submittedName>
        <fullName evidence="1">Phenylacetate--CoA ligase family protein</fullName>
    </submittedName>
</protein>
<dbReference type="AlphaFoldDB" id="A0A931GX48"/>
<sequence length="462" mass="52331">MSLSTNIYNNSPVWMQHILVSAYGLQWKKRRFGGVFPQTYKAAKERENFTALQWQEYQQQQLQQILRQAFAHVPFYKESFSAAGIDAAALKKITTADIDRLPVLSKELLRRYGTTTLLAATREKNGDFFASSGSTGTPTQILFSHAMHQRWMAIFEARVRNWAGVTSFEPRGMIGGRRVLADAANKPPFYRYNFFEKQVYFSAYHISKENANNYLQGIRKYGVQYMTGYAMSNFFLARFFKELNIEAPQLKAVITSSEKLTPEMRQVFTDVYHCKTFDGWSGVEACGLITECEQGSLHISPDAGLLEVLDDRMQPVPAGIAGTVYCTGFLNYDQPLIRYNIGDKIILADKQCSCGRHMPVVQEILGRVEDVIVGKDGRQMVRFHSVFNNLRNVKQAQVIQETTDTIHVKIVTEGKADTTEKEMIKQRIMSQLGDMTVTIEEVAAIPLTANGKFKAVVSKLKK</sequence>
<proteinExistence type="predicted"/>
<keyword evidence="2" id="KW-1185">Reference proteome</keyword>
<dbReference type="InterPro" id="IPR042099">
    <property type="entry name" value="ANL_N_sf"/>
</dbReference>
<comment type="caution">
    <text evidence="1">The sequence shown here is derived from an EMBL/GenBank/DDBJ whole genome shotgun (WGS) entry which is preliminary data.</text>
</comment>
<dbReference type="Gene3D" id="3.40.50.12780">
    <property type="entry name" value="N-terminal domain of ligase-like"/>
    <property type="match status" value="1"/>
</dbReference>
<gene>
    <name evidence="1" type="ORF">I5907_14010</name>
</gene>
<dbReference type="Proteomes" id="UP000628448">
    <property type="component" value="Unassembled WGS sequence"/>
</dbReference>
<dbReference type="EMBL" id="JADWYR010000002">
    <property type="protein sequence ID" value="MBG9377353.1"/>
    <property type="molecule type" value="Genomic_DNA"/>
</dbReference>
<dbReference type="InterPro" id="IPR053158">
    <property type="entry name" value="CapK_Type1_Caps_Biosynth"/>
</dbReference>
<reference evidence="1" key="1">
    <citation type="submission" date="2020-11" db="EMBL/GenBank/DDBJ databases">
        <title>Bacterial whole genome sequence for Panacibacter sp. DH6.</title>
        <authorList>
            <person name="Le V."/>
            <person name="Ko S."/>
            <person name="Ahn C.-Y."/>
            <person name="Oh H.-M."/>
        </authorList>
    </citation>
    <scope>NUCLEOTIDE SEQUENCE</scope>
    <source>
        <strain evidence="1">DH6</strain>
    </source>
</reference>
<dbReference type="PANTHER" id="PTHR36932:SF1">
    <property type="entry name" value="CAPSULAR POLYSACCHARIDE BIOSYNTHESIS PROTEIN"/>
    <property type="match status" value="1"/>
</dbReference>
<accession>A0A931GX48</accession>
<evidence type="ECO:0000313" key="1">
    <source>
        <dbReference type="EMBL" id="MBG9377353.1"/>
    </source>
</evidence>
<organism evidence="1 2">
    <name type="scientific">Panacibacter microcysteis</name>
    <dbReference type="NCBI Taxonomy" id="2793269"/>
    <lineage>
        <taxon>Bacteria</taxon>
        <taxon>Pseudomonadati</taxon>
        <taxon>Bacteroidota</taxon>
        <taxon>Chitinophagia</taxon>
        <taxon>Chitinophagales</taxon>
        <taxon>Chitinophagaceae</taxon>
        <taxon>Panacibacter</taxon>
    </lineage>
</organism>
<name>A0A931GX48_9BACT</name>
<dbReference type="RefSeq" id="WP_196991440.1">
    <property type="nucleotide sequence ID" value="NZ_JADWYR010000002.1"/>
</dbReference>